<dbReference type="EMBL" id="JAIWYP010000004">
    <property type="protein sequence ID" value="KAH3843046.1"/>
    <property type="molecule type" value="Genomic_DNA"/>
</dbReference>
<evidence type="ECO:0000256" key="6">
    <source>
        <dbReference type="ARBA" id="ARBA00025809"/>
    </source>
</evidence>
<comment type="function">
    <text evidence="5">Assembly factor required for Rieske Fe-S protein UQCRFS1 incorporation into the cytochrome b-c1 (CIII) complex. Functions as a chaperone, binding to this subunit within the mitochondrial matrix and stabilizing it prior to its translocation and insertion into the late CIII dimeric intermediate within the mitochondrial inner membrane.</text>
</comment>
<evidence type="ECO:0000256" key="4">
    <source>
        <dbReference type="ARBA" id="ARBA00023186"/>
    </source>
</evidence>
<dbReference type="GO" id="GO:0005759">
    <property type="term" value="C:mitochondrial matrix"/>
    <property type="evidence" value="ECO:0007669"/>
    <property type="project" value="UniProtKB-SubCell"/>
</dbReference>
<accession>A0A9D4QTI1</accession>
<dbReference type="GO" id="GO:0044183">
    <property type="term" value="F:protein folding chaperone"/>
    <property type="evidence" value="ECO:0007669"/>
    <property type="project" value="TreeGrafter"/>
</dbReference>
<evidence type="ECO:0000313" key="10">
    <source>
        <dbReference type="EMBL" id="KAH3843046.1"/>
    </source>
</evidence>
<evidence type="ECO:0000256" key="2">
    <source>
        <dbReference type="ARBA" id="ARBA00009508"/>
    </source>
</evidence>
<evidence type="ECO:0000256" key="7">
    <source>
        <dbReference type="ARBA" id="ARBA00026165"/>
    </source>
</evidence>
<sequence length="83" mass="9655">MTSARSRVLSIYKKLHQTRKVVFNEDETALNIVRAKINDEFKKNKTVEDDLDIEKLIKAAQEIETELRTKVVQAKYDPKSGNY</sequence>
<dbReference type="CDD" id="cd20267">
    <property type="entry name" value="Complex1_LYR_LYRM7"/>
    <property type="match status" value="1"/>
</dbReference>
<dbReference type="PANTHER" id="PTHR46749">
    <property type="entry name" value="COMPLEX III ASSEMBLY FACTOR LYRM7"/>
    <property type="match status" value="1"/>
</dbReference>
<evidence type="ECO:0000256" key="3">
    <source>
        <dbReference type="ARBA" id="ARBA00023128"/>
    </source>
</evidence>
<evidence type="ECO:0000259" key="9">
    <source>
        <dbReference type="Pfam" id="PF05347"/>
    </source>
</evidence>
<dbReference type="InterPro" id="IPR050435">
    <property type="entry name" value="MZM1/LYRM7"/>
</dbReference>
<dbReference type="PANTHER" id="PTHR46749:SF1">
    <property type="entry name" value="COMPLEX III ASSEMBLY FACTOR LYRM7"/>
    <property type="match status" value="1"/>
</dbReference>
<keyword evidence="11" id="KW-1185">Reference proteome</keyword>
<gene>
    <name evidence="10" type="ORF">DPMN_116553</name>
</gene>
<organism evidence="10 11">
    <name type="scientific">Dreissena polymorpha</name>
    <name type="common">Zebra mussel</name>
    <name type="synonym">Mytilus polymorpha</name>
    <dbReference type="NCBI Taxonomy" id="45954"/>
    <lineage>
        <taxon>Eukaryota</taxon>
        <taxon>Metazoa</taxon>
        <taxon>Spiralia</taxon>
        <taxon>Lophotrochozoa</taxon>
        <taxon>Mollusca</taxon>
        <taxon>Bivalvia</taxon>
        <taxon>Autobranchia</taxon>
        <taxon>Heteroconchia</taxon>
        <taxon>Euheterodonta</taxon>
        <taxon>Imparidentia</taxon>
        <taxon>Neoheterodontei</taxon>
        <taxon>Myida</taxon>
        <taxon>Dreissenoidea</taxon>
        <taxon>Dreissenidae</taxon>
        <taxon>Dreissena</taxon>
    </lineage>
</organism>
<feature type="non-terminal residue" evidence="10">
    <location>
        <position position="83"/>
    </location>
</feature>
<reference evidence="10" key="2">
    <citation type="submission" date="2020-11" db="EMBL/GenBank/DDBJ databases">
        <authorList>
            <person name="McCartney M.A."/>
            <person name="Auch B."/>
            <person name="Kono T."/>
            <person name="Mallez S."/>
            <person name="Becker A."/>
            <person name="Gohl D.M."/>
            <person name="Silverstein K.A.T."/>
            <person name="Koren S."/>
            <person name="Bechman K.B."/>
            <person name="Herman A."/>
            <person name="Abrahante J.E."/>
            <person name="Garbe J."/>
        </authorList>
    </citation>
    <scope>NUCLEOTIDE SEQUENCE</scope>
    <source>
        <strain evidence="10">Duluth1</strain>
        <tissue evidence="10">Whole animal</tissue>
    </source>
</reference>
<evidence type="ECO:0000313" key="11">
    <source>
        <dbReference type="Proteomes" id="UP000828390"/>
    </source>
</evidence>
<protein>
    <recommendedName>
        <fullName evidence="7">Complex III assembly factor LYRM7</fullName>
    </recommendedName>
    <alternativeName>
        <fullName evidence="8">LYR motif-containing protein 7</fullName>
    </alternativeName>
</protein>
<comment type="subcellular location">
    <subcellularLocation>
        <location evidence="1">Mitochondrion matrix</location>
    </subcellularLocation>
</comment>
<keyword evidence="3" id="KW-0496">Mitochondrion</keyword>
<evidence type="ECO:0000256" key="5">
    <source>
        <dbReference type="ARBA" id="ARBA00025430"/>
    </source>
</evidence>
<dbReference type="Pfam" id="PF05347">
    <property type="entry name" value="Complex1_LYR"/>
    <property type="match status" value="1"/>
</dbReference>
<dbReference type="AlphaFoldDB" id="A0A9D4QTI1"/>
<dbReference type="InterPro" id="IPR045298">
    <property type="entry name" value="Complex1_LYR_LYRM7"/>
</dbReference>
<name>A0A9D4QTI1_DREPO</name>
<comment type="caution">
    <text evidence="10">The sequence shown here is derived from an EMBL/GenBank/DDBJ whole genome shotgun (WGS) entry which is preliminary data.</text>
</comment>
<proteinExistence type="inferred from homology"/>
<comment type="similarity">
    <text evidence="2">Belongs to the complex I LYR family.</text>
</comment>
<dbReference type="Proteomes" id="UP000828390">
    <property type="component" value="Unassembled WGS sequence"/>
</dbReference>
<dbReference type="GO" id="GO:0034551">
    <property type="term" value="P:mitochondrial respiratory chain complex III assembly"/>
    <property type="evidence" value="ECO:0007669"/>
    <property type="project" value="InterPro"/>
</dbReference>
<keyword evidence="4" id="KW-0143">Chaperone</keyword>
<reference evidence="10" key="1">
    <citation type="journal article" date="2019" name="bioRxiv">
        <title>The Genome of the Zebra Mussel, Dreissena polymorpha: A Resource for Invasive Species Research.</title>
        <authorList>
            <person name="McCartney M.A."/>
            <person name="Auch B."/>
            <person name="Kono T."/>
            <person name="Mallez S."/>
            <person name="Zhang Y."/>
            <person name="Obille A."/>
            <person name="Becker A."/>
            <person name="Abrahante J.E."/>
            <person name="Garbe J."/>
            <person name="Badalamenti J.P."/>
            <person name="Herman A."/>
            <person name="Mangelson H."/>
            <person name="Liachko I."/>
            <person name="Sullivan S."/>
            <person name="Sone E.D."/>
            <person name="Koren S."/>
            <person name="Silverstein K.A.T."/>
            <person name="Beckman K.B."/>
            <person name="Gohl D.M."/>
        </authorList>
    </citation>
    <scope>NUCLEOTIDE SEQUENCE</scope>
    <source>
        <strain evidence="10">Duluth1</strain>
        <tissue evidence="10">Whole animal</tissue>
    </source>
</reference>
<comment type="subunit">
    <text evidence="6">Interacts with UQCRFS1.</text>
</comment>
<evidence type="ECO:0000256" key="1">
    <source>
        <dbReference type="ARBA" id="ARBA00004305"/>
    </source>
</evidence>
<dbReference type="InterPro" id="IPR008011">
    <property type="entry name" value="Complex1_LYR_dom"/>
</dbReference>
<evidence type="ECO:0000256" key="8">
    <source>
        <dbReference type="ARBA" id="ARBA00031830"/>
    </source>
</evidence>
<feature type="domain" description="Complex 1 LYR protein" evidence="9">
    <location>
        <begin position="7"/>
        <end position="62"/>
    </location>
</feature>